<dbReference type="InterPro" id="IPR000253">
    <property type="entry name" value="FHA_dom"/>
</dbReference>
<dbReference type="PANTHER" id="PTHR12156">
    <property type="entry name" value="PLECKSTRIN HOMOLOGY-LIKE DOMAIN, FAMILY B, MEMBER 3"/>
    <property type="match status" value="1"/>
</dbReference>
<keyword evidence="6" id="KW-1185">Reference proteome</keyword>
<evidence type="ECO:0000256" key="2">
    <source>
        <dbReference type="SAM" id="Coils"/>
    </source>
</evidence>
<feature type="region of interest" description="Disordered" evidence="3">
    <location>
        <begin position="977"/>
        <end position="1023"/>
    </location>
</feature>
<feature type="domain" description="PH" evidence="4">
    <location>
        <begin position="1251"/>
        <end position="1354"/>
    </location>
</feature>
<sequence length="1361" mass="154937">MQRRNLQTLRHPQGQGEAQRAWCVYQLSHYKDRNTQQELIVTDHVLTKEELRELRMSDNWEDSLKRSQKIIQDGCLELSETGKALKVQSERPHLVSLGGSRISTAVTLHPLVEGITRVGTVDEYPHPDIVIAGKEVLADHCQIENRNSVVTLYPNGYCLLDGERIKGPTQLSQGAMLCFGKSCFFRFNNPIEAKKLKQSYPSSQSRSEYRPQHGTAQSLQQSYTQNGTQSSVEIQDSHNSSYKENGVNHHRNFNFNHNVRPKSPLEESLEKELKEILQTVSANEAILAETLKNTDEMVIGEGQGDLLSPASTVSLGNQEEDRYLSDVESKFQFGDPHMRETAITDDEDNALNVSNKMDGEFIEGRGNLNVPSMVGLSRTSYDDKHKNPSPSPTRKGACGITTSPHNTLERHGKGPNSPSRVKLGQSSLYSNKNNNAPVVRQEPVENLSVSSASSASFTNVTSALIVDRGSSGSSGSDQSSSTLSSSSGIFDQNGVVLRERSPSREKLSSQTSYQKIPSDNAMGDISNILAQDVGARETLYLDPEDFEDEVQKELCKQHMEAVQQRKQEQRAAEIERQRMEEILNICAEYQEQSMRGEVTGEPSGTLMSPTPDLVAPFSNGHQSEPEYERDTRPSKLVTPLPNGDSLRIPLPSDNSSPRSPLSSSPRSPTSPELHPPPLDPLNHHAKVKSPRQNIPVRYEKLKDPDTPPLSPQGSGYHSDSSHGPPKPPRTPPNEMESKGDTLRRAQVLKPDEVVESLQRLEDARKQSIMKIETLEKEIDELEAQETETLREERSLLEESRRSLQQLEQKHLESKHEFDLCTDPIRKEVLRGRLQQETEQLDQERKHFEDLEFRQLELEARIEEEKEIMELELKREVNEEQEKMQATKTAVSDIDAQMANIIRTAKDSTDKLEKRRRETQEVLQKERELLESIETQYNNLMVQYSKSPRDTFEMHEKIREISERRLKLHSEMSLSDEYLAKRKSQGSIDGSPRTSQDGGEVPVTQTSPARQAQKSSTLLDIERNRRQTLEATGEILIEREKKRLQELRMRASSEAISQWEERRRCESASATMMDSQTSPKHGLGSPLFYASDSANYFSDCASVSSFESIEGRLDTHGGYSGHSTPVRTLHGARQFTVEERLKLRDMERMLREAQMEKQALLEEQERAKMREINHLAEEKKKREQLERQLKEESQLREEMIMNQVKLREKSHAIQARPLTRYLPITNEEFDLKSHIEAAGHNVDICPHVALTRTTCRGHLVKMGGRIKSWKKRWFVFNRNKHSFLYYSSDREDKRPKGGMYFAAIQDVYIDHLRQNKSPNPLLTFCVKTTNRVYYLVAPSPEAMRIWMDVIVTGAEGYKEFRK</sequence>
<dbReference type="EMBL" id="JAIZAY010000010">
    <property type="protein sequence ID" value="KAJ8035339.1"/>
    <property type="molecule type" value="Genomic_DNA"/>
</dbReference>
<feature type="compositionally biased region" description="Polar residues" evidence="3">
    <location>
        <begin position="416"/>
        <end position="436"/>
    </location>
</feature>
<comment type="caution">
    <text evidence="5">The sequence shown here is derived from an EMBL/GenBank/DDBJ whole genome shotgun (WGS) entry which is preliminary data.</text>
</comment>
<feature type="region of interest" description="Disordered" evidence="3">
    <location>
        <begin position="595"/>
        <end position="741"/>
    </location>
</feature>
<evidence type="ECO:0000256" key="3">
    <source>
        <dbReference type="SAM" id="MobiDB-lite"/>
    </source>
</evidence>
<gene>
    <name evidence="5" type="ORF">HOLleu_22528</name>
</gene>
<feature type="compositionally biased region" description="Polar residues" evidence="3">
    <location>
        <begin position="984"/>
        <end position="1017"/>
    </location>
</feature>
<dbReference type="FunFam" id="2.30.29.30:FF:000006">
    <property type="entry name" value="Pleckstrin homology like domain family B member 1"/>
    <property type="match status" value="1"/>
</dbReference>
<dbReference type="Proteomes" id="UP001152320">
    <property type="component" value="Chromosome 10"/>
</dbReference>
<dbReference type="SMART" id="SM00233">
    <property type="entry name" value="PH"/>
    <property type="match status" value="1"/>
</dbReference>
<dbReference type="Pfam" id="PF00169">
    <property type="entry name" value="PH"/>
    <property type="match status" value="1"/>
</dbReference>
<dbReference type="SUPFAM" id="SSF50729">
    <property type="entry name" value="PH domain-like"/>
    <property type="match status" value="1"/>
</dbReference>
<feature type="region of interest" description="Disordered" evidence="3">
    <location>
        <begin position="364"/>
        <end position="437"/>
    </location>
</feature>
<dbReference type="InterPro" id="IPR011993">
    <property type="entry name" value="PH-like_dom_sf"/>
</dbReference>
<feature type="coiled-coil region" evidence="2">
    <location>
        <begin position="1135"/>
        <end position="1201"/>
    </location>
</feature>
<feature type="compositionally biased region" description="Low complexity" evidence="3">
    <location>
        <begin position="468"/>
        <end position="488"/>
    </location>
</feature>
<keyword evidence="1 2" id="KW-0175">Coiled coil</keyword>
<evidence type="ECO:0000256" key="1">
    <source>
        <dbReference type="ARBA" id="ARBA00023054"/>
    </source>
</evidence>
<organism evidence="5 6">
    <name type="scientific">Holothuria leucospilota</name>
    <name type="common">Black long sea cucumber</name>
    <name type="synonym">Mertensiothuria leucospilota</name>
    <dbReference type="NCBI Taxonomy" id="206669"/>
    <lineage>
        <taxon>Eukaryota</taxon>
        <taxon>Metazoa</taxon>
        <taxon>Echinodermata</taxon>
        <taxon>Eleutherozoa</taxon>
        <taxon>Echinozoa</taxon>
        <taxon>Holothuroidea</taxon>
        <taxon>Aspidochirotacea</taxon>
        <taxon>Aspidochirotida</taxon>
        <taxon>Holothuriidae</taxon>
        <taxon>Holothuria</taxon>
    </lineage>
</organism>
<feature type="compositionally biased region" description="Low complexity" evidence="3">
    <location>
        <begin position="649"/>
        <end position="672"/>
    </location>
</feature>
<name>A0A9Q1H6U6_HOLLE</name>
<feature type="coiled-coil region" evidence="2">
    <location>
        <begin position="562"/>
        <end position="592"/>
    </location>
</feature>
<dbReference type="InterPro" id="IPR008984">
    <property type="entry name" value="SMAD_FHA_dom_sf"/>
</dbReference>
<feature type="compositionally biased region" description="Low complexity" evidence="3">
    <location>
        <begin position="253"/>
        <end position="262"/>
    </location>
</feature>
<dbReference type="OrthoDB" id="6020705at2759"/>
<dbReference type="SUPFAM" id="SSF49879">
    <property type="entry name" value="SMAD/FHA domain"/>
    <property type="match status" value="1"/>
</dbReference>
<evidence type="ECO:0000313" key="6">
    <source>
        <dbReference type="Proteomes" id="UP001152320"/>
    </source>
</evidence>
<proteinExistence type="predicted"/>
<accession>A0A9Q1H6U6</accession>
<feature type="compositionally biased region" description="Polar residues" evidence="3">
    <location>
        <begin position="214"/>
        <end position="243"/>
    </location>
</feature>
<dbReference type="PROSITE" id="PS50003">
    <property type="entry name" value="PH_DOMAIN"/>
    <property type="match status" value="1"/>
</dbReference>
<feature type="region of interest" description="Disordered" evidence="3">
    <location>
        <begin position="468"/>
        <end position="521"/>
    </location>
</feature>
<evidence type="ECO:0000259" key="4">
    <source>
        <dbReference type="PROSITE" id="PS50003"/>
    </source>
</evidence>
<feature type="compositionally biased region" description="Basic and acidic residues" evidence="3">
    <location>
        <begin position="497"/>
        <end position="507"/>
    </location>
</feature>
<protein>
    <submittedName>
        <fullName evidence="5">Pleckstrin-likey-like domain family B member 1</fullName>
    </submittedName>
</protein>
<dbReference type="Gene3D" id="2.60.200.20">
    <property type="match status" value="1"/>
</dbReference>
<feature type="compositionally biased region" description="Basic and acidic residues" evidence="3">
    <location>
        <begin position="623"/>
        <end position="633"/>
    </location>
</feature>
<dbReference type="PANTHER" id="PTHR12156:SF5">
    <property type="entry name" value="FI18040P1"/>
    <property type="match status" value="1"/>
</dbReference>
<dbReference type="InterPro" id="IPR001849">
    <property type="entry name" value="PH_domain"/>
</dbReference>
<feature type="compositionally biased region" description="Polar residues" evidence="3">
    <location>
        <begin position="508"/>
        <end position="517"/>
    </location>
</feature>
<dbReference type="InterPro" id="IPR052212">
    <property type="entry name" value="PH-like_domain"/>
</dbReference>
<feature type="coiled-coil region" evidence="2">
    <location>
        <begin position="757"/>
        <end position="942"/>
    </location>
</feature>
<feature type="region of interest" description="Disordered" evidence="3">
    <location>
        <begin position="196"/>
        <end position="266"/>
    </location>
</feature>
<dbReference type="Pfam" id="PF00498">
    <property type="entry name" value="FHA"/>
    <property type="match status" value="1"/>
</dbReference>
<reference evidence="5" key="1">
    <citation type="submission" date="2021-10" db="EMBL/GenBank/DDBJ databases">
        <title>Tropical sea cucumber genome reveals ecological adaptation and Cuvierian tubules defense mechanism.</title>
        <authorList>
            <person name="Chen T."/>
        </authorList>
    </citation>
    <scope>NUCLEOTIDE SEQUENCE</scope>
    <source>
        <strain evidence="5">Nanhai2018</strain>
        <tissue evidence="5">Muscle</tissue>
    </source>
</reference>
<evidence type="ECO:0000313" key="5">
    <source>
        <dbReference type="EMBL" id="KAJ8035339.1"/>
    </source>
</evidence>
<dbReference type="Gene3D" id="2.30.29.30">
    <property type="entry name" value="Pleckstrin-homology domain (PH domain)/Phosphotyrosine-binding domain (PTB)"/>
    <property type="match status" value="1"/>
</dbReference>